<sequence>MSDGKKHRRAVAAKTRAALEQRIAKLDITVAPDMTLREWIQKWLAVYVDNVVKDNTIDYYRRMLAYVPVEMQKRPLATLTPLMCQSMLIDLLDHGRQNGGPLSTSTVRSIRSTLITCLDSAKDAGLLKTNPVKATKPPRLIRKEKVFLSPAQAQRLLAVAEKGTYYIDKTTADPGQLYLLRCYAVLIRLALVTGMRRGELLGLTWPCVGTDTLSIRYQEQYSSNKGYYLGTPKTQTSIRTISLDHTTMQVLNDWRHYQQAYASLLGNQFRNPNRLVLTNAFGAFVHPDNFRCRHWAAMCKAADLPTGCTLHSLRHTAATLMLQAGVDIKTCAQRLGHANATMLLKVYAHVLSENDAKAADTLAGLITNSGNKKSDCAATQSDSDDSD</sequence>
<dbReference type="Pfam" id="PF00589">
    <property type="entry name" value="Phage_integrase"/>
    <property type="match status" value="1"/>
</dbReference>
<dbReference type="AlphaFoldDB" id="A0A848EWT4"/>
<evidence type="ECO:0000256" key="1">
    <source>
        <dbReference type="ARBA" id="ARBA00008857"/>
    </source>
</evidence>
<dbReference type="EMBL" id="JABBJH010000019">
    <property type="protein sequence ID" value="NMK39785.1"/>
    <property type="molecule type" value="Genomic_DNA"/>
</dbReference>
<dbReference type="InterPro" id="IPR044068">
    <property type="entry name" value="CB"/>
</dbReference>
<name>A0A848EWT4_MEGEL</name>
<keyword evidence="3" id="KW-0233">DNA recombination</keyword>
<evidence type="ECO:0000256" key="2">
    <source>
        <dbReference type="ARBA" id="ARBA00023125"/>
    </source>
</evidence>
<accession>A0A848EWT4</accession>
<dbReference type="PANTHER" id="PTHR30349">
    <property type="entry name" value="PHAGE INTEGRASE-RELATED"/>
    <property type="match status" value="1"/>
</dbReference>
<evidence type="ECO:0000256" key="3">
    <source>
        <dbReference type="ARBA" id="ARBA00023172"/>
    </source>
</evidence>
<dbReference type="InterPro" id="IPR011010">
    <property type="entry name" value="DNA_brk_join_enz"/>
</dbReference>
<dbReference type="GO" id="GO:0006310">
    <property type="term" value="P:DNA recombination"/>
    <property type="evidence" value="ECO:0007669"/>
    <property type="project" value="UniProtKB-KW"/>
</dbReference>
<feature type="domain" description="Core-binding (CB)" evidence="6">
    <location>
        <begin position="34"/>
        <end position="122"/>
    </location>
</feature>
<dbReference type="InterPro" id="IPR013762">
    <property type="entry name" value="Integrase-like_cat_sf"/>
</dbReference>
<dbReference type="CDD" id="cd01189">
    <property type="entry name" value="INT_ICEBs1_C_like"/>
    <property type="match status" value="1"/>
</dbReference>
<dbReference type="GO" id="GO:0003677">
    <property type="term" value="F:DNA binding"/>
    <property type="evidence" value="ECO:0007669"/>
    <property type="project" value="UniProtKB-UniRule"/>
</dbReference>
<evidence type="ECO:0000313" key="7">
    <source>
        <dbReference type="EMBL" id="NMK39785.1"/>
    </source>
</evidence>
<dbReference type="PANTHER" id="PTHR30349:SF64">
    <property type="entry name" value="PROPHAGE INTEGRASE INTD-RELATED"/>
    <property type="match status" value="1"/>
</dbReference>
<dbReference type="SUPFAM" id="SSF56349">
    <property type="entry name" value="DNA breaking-rejoining enzymes"/>
    <property type="match status" value="1"/>
</dbReference>
<comment type="caution">
    <text evidence="7">The sequence shown here is derived from an EMBL/GenBank/DDBJ whole genome shotgun (WGS) entry which is preliminary data.</text>
</comment>
<evidence type="ECO:0000259" key="6">
    <source>
        <dbReference type="PROSITE" id="PS51900"/>
    </source>
</evidence>
<dbReference type="Gene3D" id="1.10.443.10">
    <property type="entry name" value="Intergrase catalytic core"/>
    <property type="match status" value="1"/>
</dbReference>
<dbReference type="Proteomes" id="UP000536773">
    <property type="component" value="Unassembled WGS sequence"/>
</dbReference>
<dbReference type="PROSITE" id="PS51898">
    <property type="entry name" value="TYR_RECOMBINASE"/>
    <property type="match status" value="1"/>
</dbReference>
<protein>
    <submittedName>
        <fullName evidence="7">Site-specific integrase</fullName>
    </submittedName>
</protein>
<gene>
    <name evidence="7" type="ORF">HG933_10475</name>
</gene>
<proteinExistence type="inferred from homology"/>
<dbReference type="PROSITE" id="PS51900">
    <property type="entry name" value="CB"/>
    <property type="match status" value="1"/>
</dbReference>
<dbReference type="InterPro" id="IPR050090">
    <property type="entry name" value="Tyrosine_recombinase_XerCD"/>
</dbReference>
<evidence type="ECO:0000256" key="4">
    <source>
        <dbReference type="PROSITE-ProRule" id="PRU01248"/>
    </source>
</evidence>
<evidence type="ECO:0000313" key="8">
    <source>
        <dbReference type="Proteomes" id="UP000536773"/>
    </source>
</evidence>
<organism evidence="7 8">
    <name type="scientific">Megasphaera elsdenii</name>
    <dbReference type="NCBI Taxonomy" id="907"/>
    <lineage>
        <taxon>Bacteria</taxon>
        <taxon>Bacillati</taxon>
        <taxon>Bacillota</taxon>
        <taxon>Negativicutes</taxon>
        <taxon>Veillonellales</taxon>
        <taxon>Veillonellaceae</taxon>
        <taxon>Megasphaera</taxon>
    </lineage>
</organism>
<evidence type="ECO:0000259" key="5">
    <source>
        <dbReference type="PROSITE" id="PS51898"/>
    </source>
</evidence>
<dbReference type="InterPro" id="IPR010998">
    <property type="entry name" value="Integrase_recombinase_N"/>
</dbReference>
<reference evidence="7 8" key="1">
    <citation type="submission" date="2020-04" db="EMBL/GenBank/DDBJ databases">
        <authorList>
            <person name="Hitch T.C.A."/>
            <person name="Wylensek D."/>
            <person name="Clavel T."/>
        </authorList>
    </citation>
    <scope>NUCLEOTIDE SEQUENCE [LARGE SCALE GENOMIC DNA]</scope>
    <source>
        <strain evidence="7 8">WCA-386-APC-2A</strain>
    </source>
</reference>
<dbReference type="Gene3D" id="1.10.150.130">
    <property type="match status" value="1"/>
</dbReference>
<comment type="similarity">
    <text evidence="1">Belongs to the 'phage' integrase family.</text>
</comment>
<keyword evidence="2 4" id="KW-0238">DNA-binding</keyword>
<feature type="domain" description="Tyr recombinase" evidence="5">
    <location>
        <begin position="143"/>
        <end position="360"/>
    </location>
</feature>
<dbReference type="GO" id="GO:0015074">
    <property type="term" value="P:DNA integration"/>
    <property type="evidence" value="ECO:0007669"/>
    <property type="project" value="InterPro"/>
</dbReference>
<dbReference type="InterPro" id="IPR002104">
    <property type="entry name" value="Integrase_catalytic"/>
</dbReference>